<feature type="transmembrane region" description="Helical" evidence="10">
    <location>
        <begin position="33"/>
        <end position="61"/>
    </location>
</feature>
<feature type="transmembrane region" description="Helical" evidence="10">
    <location>
        <begin position="7"/>
        <end position="27"/>
    </location>
</feature>
<dbReference type="STRING" id="1908260.BKK50_09390"/>
<dbReference type="PANTHER" id="PTHR46997:SF1">
    <property type="entry name" value="LOW AFFINITY TRYPTOPHAN PERMEASE-RELATED"/>
    <property type="match status" value="1"/>
</dbReference>
<evidence type="ECO:0000313" key="11">
    <source>
        <dbReference type="EMBL" id="OOF40634.1"/>
    </source>
</evidence>
<dbReference type="PROSITE" id="PS00594">
    <property type="entry name" value="AROMATIC_AA_PERMEASE_1"/>
    <property type="match status" value="1"/>
</dbReference>
<keyword evidence="7 10" id="KW-0029">Amino-acid transport</keyword>
<evidence type="ECO:0000256" key="3">
    <source>
        <dbReference type="ARBA" id="ARBA00022448"/>
    </source>
</evidence>
<comment type="caution">
    <text evidence="11">The sequence shown here is derived from an EMBL/GenBank/DDBJ whole genome shotgun (WGS) entry which is preliminary data.</text>
</comment>
<dbReference type="InterPro" id="IPR013059">
    <property type="entry name" value="Trp_tyr_transpt"/>
</dbReference>
<organism evidence="11 12">
    <name type="scientific">Rodentibacter rarus</name>
    <dbReference type="NCBI Taxonomy" id="1908260"/>
    <lineage>
        <taxon>Bacteria</taxon>
        <taxon>Pseudomonadati</taxon>
        <taxon>Pseudomonadota</taxon>
        <taxon>Gammaproteobacteria</taxon>
        <taxon>Pasteurellales</taxon>
        <taxon>Pasteurellaceae</taxon>
        <taxon>Rodentibacter</taxon>
    </lineage>
</organism>
<dbReference type="GO" id="GO:0005886">
    <property type="term" value="C:plasma membrane"/>
    <property type="evidence" value="ECO:0007669"/>
    <property type="project" value="UniProtKB-SubCell"/>
</dbReference>
<evidence type="ECO:0000256" key="7">
    <source>
        <dbReference type="ARBA" id="ARBA00022970"/>
    </source>
</evidence>
<dbReference type="NCBIfam" id="NF007789">
    <property type="entry name" value="PRK10483.1"/>
    <property type="match status" value="1"/>
</dbReference>
<dbReference type="PANTHER" id="PTHR46997">
    <property type="entry name" value="LOW AFFINITY TRYPTOPHAN PERMEASE-RELATED"/>
    <property type="match status" value="1"/>
</dbReference>
<feature type="transmembrane region" description="Helical" evidence="10">
    <location>
        <begin position="351"/>
        <end position="370"/>
    </location>
</feature>
<dbReference type="GO" id="GO:0015173">
    <property type="term" value="F:aromatic amino acid transmembrane transporter activity"/>
    <property type="evidence" value="ECO:0007669"/>
    <property type="project" value="UniProtKB-UniRule"/>
</dbReference>
<evidence type="ECO:0000256" key="1">
    <source>
        <dbReference type="ARBA" id="ARBA00004429"/>
    </source>
</evidence>
<dbReference type="Pfam" id="PF03222">
    <property type="entry name" value="Trp_Tyr_perm"/>
    <property type="match status" value="1"/>
</dbReference>
<dbReference type="Gene3D" id="1.20.1740.10">
    <property type="entry name" value="Amino acid/polyamine transporter I"/>
    <property type="match status" value="1"/>
</dbReference>
<evidence type="ECO:0000256" key="6">
    <source>
        <dbReference type="ARBA" id="ARBA00022692"/>
    </source>
</evidence>
<evidence type="ECO:0000256" key="9">
    <source>
        <dbReference type="ARBA" id="ARBA00023136"/>
    </source>
</evidence>
<name>A0A1V3IIF4_9PAST</name>
<feature type="transmembrane region" description="Helical" evidence="10">
    <location>
        <begin position="391"/>
        <end position="414"/>
    </location>
</feature>
<dbReference type="EMBL" id="MLHJ01000100">
    <property type="protein sequence ID" value="OOF40634.1"/>
    <property type="molecule type" value="Genomic_DNA"/>
</dbReference>
<comment type="subcellular location">
    <subcellularLocation>
        <location evidence="1 10">Cell inner membrane</location>
        <topology evidence="1 10">Multi-pass membrane protein</topology>
    </subcellularLocation>
</comment>
<dbReference type="PRINTS" id="PR00166">
    <property type="entry name" value="AROAAPRMEASE"/>
</dbReference>
<evidence type="ECO:0000256" key="8">
    <source>
        <dbReference type="ARBA" id="ARBA00022989"/>
    </source>
</evidence>
<dbReference type="AlphaFoldDB" id="A0A1V3IIF4"/>
<evidence type="ECO:0000256" key="2">
    <source>
        <dbReference type="ARBA" id="ARBA00005452"/>
    </source>
</evidence>
<dbReference type="Proteomes" id="UP000189433">
    <property type="component" value="Unassembled WGS sequence"/>
</dbReference>
<keyword evidence="9 10" id="KW-0472">Membrane</keyword>
<evidence type="ECO:0000256" key="4">
    <source>
        <dbReference type="ARBA" id="ARBA00022475"/>
    </source>
</evidence>
<comment type="function">
    <text evidence="10">Involved in transporting aromatic amino acids across the cytoplasmic membrane.</text>
</comment>
<evidence type="ECO:0000313" key="12">
    <source>
        <dbReference type="Proteomes" id="UP000189433"/>
    </source>
</evidence>
<accession>A0A1V3IIF4</accession>
<dbReference type="InterPro" id="IPR013061">
    <property type="entry name" value="Trp/try_permease_CS"/>
</dbReference>
<feature type="transmembrane region" description="Helical" evidence="10">
    <location>
        <begin position="193"/>
        <end position="210"/>
    </location>
</feature>
<protein>
    <recommendedName>
        <fullName evidence="10">Aromatic amino acid permease</fullName>
    </recommendedName>
</protein>
<feature type="transmembrane region" description="Helical" evidence="10">
    <location>
        <begin position="231"/>
        <end position="249"/>
    </location>
</feature>
<keyword evidence="4 10" id="KW-1003">Cell membrane</keyword>
<dbReference type="OrthoDB" id="18749at2"/>
<gene>
    <name evidence="11" type="ORF">BKK50_09390</name>
</gene>
<feature type="transmembrane region" description="Helical" evidence="10">
    <location>
        <begin position="154"/>
        <end position="173"/>
    </location>
</feature>
<keyword evidence="5 10" id="KW-0997">Cell inner membrane</keyword>
<keyword evidence="8 10" id="KW-1133">Transmembrane helix</keyword>
<feature type="transmembrane region" description="Helical" evidence="10">
    <location>
        <begin position="127"/>
        <end position="147"/>
    </location>
</feature>
<dbReference type="GO" id="GO:0003333">
    <property type="term" value="P:amino acid transmembrane transport"/>
    <property type="evidence" value="ECO:0007669"/>
    <property type="project" value="InterPro"/>
</dbReference>
<evidence type="ECO:0000256" key="10">
    <source>
        <dbReference type="RuleBase" id="RU367149"/>
    </source>
</evidence>
<dbReference type="RefSeq" id="WP_077417582.1">
    <property type="nucleotide sequence ID" value="NZ_MLHI01000005.1"/>
</dbReference>
<proteinExistence type="inferred from homology"/>
<dbReference type="InterPro" id="IPR018227">
    <property type="entry name" value="Amino_acid_transport_2"/>
</dbReference>
<dbReference type="NCBIfam" id="TIGR00837">
    <property type="entry name" value="araaP"/>
    <property type="match status" value="1"/>
</dbReference>
<keyword evidence="12" id="KW-1185">Reference proteome</keyword>
<reference evidence="11 12" key="1">
    <citation type="submission" date="2016-10" db="EMBL/GenBank/DDBJ databases">
        <title>Rodentibacter gen. nov. and new species.</title>
        <authorList>
            <person name="Christensen H."/>
        </authorList>
    </citation>
    <scope>NUCLEOTIDE SEQUENCE [LARGE SCALE GENOMIC DNA]</scope>
    <source>
        <strain evidence="11 12">CCUG17206</strain>
    </source>
</reference>
<feature type="transmembrane region" description="Helical" evidence="10">
    <location>
        <begin position="82"/>
        <end position="103"/>
    </location>
</feature>
<evidence type="ECO:0000256" key="5">
    <source>
        <dbReference type="ARBA" id="ARBA00022519"/>
    </source>
</evidence>
<feature type="transmembrane region" description="Helical" evidence="10">
    <location>
        <begin position="291"/>
        <end position="316"/>
    </location>
</feature>
<sequence length="418" mass="44953">MTQQKSPSLLGGAMIIAGTAIGAGMLANPTSTAGVWFIGSLLALIYTWFCMTTSGLMILEANLHYPTGASFDTIVKDLLGKGWNVVNGLSVAFVLYILTYAYITSGGGITQNLFNQLLSSSENAVDIGRTSGSLIFCLVLAAFVWLSTKAVDRFTTILIGGMVIAFFLSTAGLLSSVKTAVLFNTVAQGEQQYLPYLLTALPVCLVSFGFHGNVPSLVKYYQRDSNRVMKAIFTGTGLALIIYILWQLAIQGNLPRAEFAPVIEKGGDVSALLEALRRYIETDYIAVMLNFFAYMAIASSFLGVTLGLFDYIADLLKFDDSLMGRTKTTLITFLPPLLLSLQFPYGFVIAIGYAGLAATIWAAIVPALLAKASRQKFPNATYRVYGGNAMIGFIILFGVLNIVAQVGANLGWFASFMG</sequence>
<comment type="similarity">
    <text evidence="2 10">Belongs to the amino acid/polyamine transporter 2 family. Mtr/TnaB/TyrP permease subfamily.</text>
</comment>
<feature type="transmembrane region" description="Helical" evidence="10">
    <location>
        <begin position="328"/>
        <end position="345"/>
    </location>
</feature>
<keyword evidence="3 10" id="KW-0813">Transport</keyword>
<keyword evidence="6 10" id="KW-0812">Transmembrane</keyword>